<keyword evidence="9" id="KW-0472">Membrane</keyword>
<dbReference type="SUPFAM" id="SSF47384">
    <property type="entry name" value="Homodimeric domain of signal transducing histidine kinase"/>
    <property type="match status" value="1"/>
</dbReference>
<sequence length="1822" mass="194786">MAKSAGGTTTTTTNGTAAGSPAAPPDEVLQRLHEALRAAADGDFGQRLPARRKGVMGEIEAAFNELVDRNAQLNAELLRLGRVVGREGRMVERARLGDARGDFKIALESVNGLVDDLVRPTTEVARVIGAVAEGDLGQKMELRIDGQPLKGEFAHIGKTVNTMVDQLSSFADEVTRVAREVGTEGKLGGQAAVPGVSGTWKDLTDNVNFMATNLTDQVRNIAQVTTAVAYGDLSQKITVDPRGEVLELKNTINTMVDQLRSFADEVTRVAREVGTEGKLGGQAAVPGVAGTWKDLTDNVNFMASNLTGQVRGIAQVATAVAKGDLSQKITVEATGEVGALADTINSMTDTLSVFAEQVTGVAREVGTEGKLGGQAFVPGVSGTWKDLTDNVNSMAANLTDQVRNIAQVTTAVAEGDLSQKITVDAKGEVLQLKDTINTMVEQLSSFGDEVTRVAREVGTDGRLGGQAFVPGVAGIWKDLTENVNSLATNLTDQVRNIAQVTTAVAKGDLSQKITVDVKGEVLQLKNTINTMVDQLSSFADEVTRVAREVGTEGALGGQAEVAGVSGTWRDLTENVNFMARNLTDQVRNIAAVTTAVAEGDLSKKITVDARGEILELKDTINTMVDQLRAFAAEVTRVAREVGTEGKLGGQAEAPGVSGTWKGLTENVNLMATNLTDQVRGIATVTTAVANGDLSKKITVEAKGEVAALADTINTMVDQLSSFADEVTRVAREVGTEGKLGGQAKVEDVSGTWRDLTNNVNFMAANLTSQVRNIAHVATAVAGGDLSQKITVDAQGEIAGLKETLNVMVDQLSSFADEVTRVAREVGTEGKLGGQAKVEGVSGTWRDLTENVNQLAGNLTTQVRAIGEVSTAVTQGDLTRTIAVEAQGEVAELKDNINQMIENLRETTKVNAEQDWLKTNLARISGMLQGQRDLQAVTQLIMSEVTPVVSAQHGAFFLSEQGDLDGDGDDVELELIAAYGYRPHGEVPTRFRLGEGLVGQVAREARSVTITDVPGDYVKIGSALGEASPAQIVVMPITFEEQVLGVIELASLRPFTPVNRGFLDQLAETIGVVLNTLRANMRTEELLSQSQALTHELQKQSEELRQTNDELQDKTLVLQQQNRDIEIKNAEIELARAGLEDKAAQLALSSKYKSEFLANMSHELRTPLNSLLILSRMLSDNEEDNLTATQVEFANTIHGAGNDLLALINDILDLSKVEAGKMDLNAGPVALSDLCDDMERSFRPVAEQNHLAFAIERAKNLPAAIVTDEQRLQQVLRNLLSNAFKFTEAGSVRLRIAPGERGTVEFTVLDTGVGIAEEKLGLIFEAFQQADGTTSRRYGGTGLGLSISREIARLLGGELNVISVIGEGSAFTLALPASPRLAEVPPARPPQPQMQAANETTTPSPAAAAVQDPDDDSREHTLLAFEGIEDDRAGLRPGDRVLLVIAHDSARAAEVLTAARDRDFKVLVARRAPMGLALAREHRPDAVLIFAGDGRGDVLLSQLKQDPETRHRPAFVVGQPGRRFAALRAGAAGAYGELAGGELVDHVAAALTALASRTVKQLTVIGDGSELDPATLTLLGAGDDVELRTIPYDGALATLRAERPDCVVIPAGASLTPALALLEEAAGDDRLRDLPFVVYAPEAHAERSRLEPLAGRVNAKAVASPERLVDETALFLHRMEARLPAPTRKLLSQLRTADSIFLGKRILIVDDDVRNVFALTSALEMRGMKVLYAENGREGLKRLSEHKTDLVLLDVMMPEMDGYETARAIRTQPRFEALPIISLTAKAMKGDREKCIEAGASDYITKPVDMDQLLSLMRVWLQA</sequence>
<evidence type="ECO:0000259" key="17">
    <source>
        <dbReference type="PROSITE" id="PS50885"/>
    </source>
</evidence>
<keyword evidence="10" id="KW-0902">Two-component regulatory system</keyword>
<evidence type="ECO:0000256" key="8">
    <source>
        <dbReference type="ARBA" id="ARBA00022777"/>
    </source>
</evidence>
<evidence type="ECO:0000256" key="1">
    <source>
        <dbReference type="ARBA" id="ARBA00000085"/>
    </source>
</evidence>
<dbReference type="PROSITE" id="PS50885">
    <property type="entry name" value="HAMP"/>
    <property type="match status" value="10"/>
</dbReference>
<evidence type="ECO:0000256" key="5">
    <source>
        <dbReference type="ARBA" id="ARBA00022553"/>
    </source>
</evidence>
<feature type="domain" description="HAMP" evidence="17">
    <location>
        <begin position="115"/>
        <end position="172"/>
    </location>
</feature>
<dbReference type="SMART" id="SM00388">
    <property type="entry name" value="HisKA"/>
    <property type="match status" value="1"/>
</dbReference>
<evidence type="ECO:0000259" key="16">
    <source>
        <dbReference type="PROSITE" id="PS50110"/>
    </source>
</evidence>
<feature type="domain" description="HAMP" evidence="17">
    <location>
        <begin position="856"/>
        <end position="908"/>
    </location>
</feature>
<dbReference type="InterPro" id="IPR036097">
    <property type="entry name" value="HisK_dim/P_sf"/>
</dbReference>
<dbReference type="InterPro" id="IPR003661">
    <property type="entry name" value="HisK_dim/P_dom"/>
</dbReference>
<comment type="subcellular location">
    <subcellularLocation>
        <location evidence="2">Cell membrane</location>
    </subcellularLocation>
</comment>
<dbReference type="PANTHER" id="PTHR45339:SF1">
    <property type="entry name" value="HYBRID SIGNAL TRANSDUCTION HISTIDINE KINASE J"/>
    <property type="match status" value="1"/>
</dbReference>
<dbReference type="SUPFAM" id="SSF55781">
    <property type="entry name" value="GAF domain-like"/>
    <property type="match status" value="1"/>
</dbReference>
<dbReference type="SUPFAM" id="SSF58104">
    <property type="entry name" value="Methyl-accepting chemotaxis protein (MCP) signaling domain"/>
    <property type="match status" value="4"/>
</dbReference>
<dbReference type="InterPro" id="IPR011006">
    <property type="entry name" value="CheY-like_superfamily"/>
</dbReference>
<dbReference type="CDD" id="cd06225">
    <property type="entry name" value="HAMP"/>
    <property type="match status" value="10"/>
</dbReference>
<feature type="region of interest" description="Disordered" evidence="14">
    <location>
        <begin position="1"/>
        <end position="24"/>
    </location>
</feature>
<evidence type="ECO:0000256" key="7">
    <source>
        <dbReference type="ARBA" id="ARBA00022692"/>
    </source>
</evidence>
<dbReference type="SUPFAM" id="SSF55874">
    <property type="entry name" value="ATPase domain of HSP90 chaperone/DNA topoisomerase II/histidine kinase"/>
    <property type="match status" value="1"/>
</dbReference>
<keyword evidence="8" id="KW-0418">Kinase</keyword>
<dbReference type="InterPro" id="IPR003594">
    <property type="entry name" value="HATPase_dom"/>
</dbReference>
<dbReference type="Pfam" id="PF00672">
    <property type="entry name" value="HAMP"/>
    <property type="match status" value="8"/>
</dbReference>
<dbReference type="InterPro" id="IPR005467">
    <property type="entry name" value="His_kinase_dom"/>
</dbReference>
<organism evidence="18">
    <name type="scientific">Paraconexibacter sp. AEG42_29</name>
    <dbReference type="NCBI Taxonomy" id="2997339"/>
    <lineage>
        <taxon>Bacteria</taxon>
        <taxon>Bacillati</taxon>
        <taxon>Actinomycetota</taxon>
        <taxon>Thermoleophilia</taxon>
        <taxon>Solirubrobacterales</taxon>
        <taxon>Paraconexibacteraceae</taxon>
        <taxon>Paraconexibacter</taxon>
    </lineage>
</organism>
<feature type="domain" description="HAMP" evidence="17">
    <location>
        <begin position="488"/>
        <end position="540"/>
    </location>
</feature>
<dbReference type="PROSITE" id="PS50110">
    <property type="entry name" value="RESPONSE_REGULATORY"/>
    <property type="match status" value="1"/>
</dbReference>
<evidence type="ECO:0000256" key="6">
    <source>
        <dbReference type="ARBA" id="ARBA00022679"/>
    </source>
</evidence>
<dbReference type="PROSITE" id="PS50109">
    <property type="entry name" value="HIS_KIN"/>
    <property type="match status" value="1"/>
</dbReference>
<dbReference type="InterPro" id="IPR036890">
    <property type="entry name" value="HATPase_C_sf"/>
</dbReference>
<evidence type="ECO:0000256" key="4">
    <source>
        <dbReference type="ARBA" id="ARBA00012438"/>
    </source>
</evidence>
<keyword evidence="5 12" id="KW-0597">Phosphoprotein</keyword>
<dbReference type="Pfam" id="PF00512">
    <property type="entry name" value="HisKA"/>
    <property type="match status" value="1"/>
</dbReference>
<feature type="coiled-coil region" evidence="13">
    <location>
        <begin position="1082"/>
        <end position="1141"/>
    </location>
</feature>
<dbReference type="Pfam" id="PF13185">
    <property type="entry name" value="GAF_2"/>
    <property type="match status" value="1"/>
</dbReference>
<feature type="domain" description="HAMP" evidence="17">
    <location>
        <begin position="396"/>
        <end position="448"/>
    </location>
</feature>
<dbReference type="GO" id="GO:0005886">
    <property type="term" value="C:plasma membrane"/>
    <property type="evidence" value="ECO:0007669"/>
    <property type="project" value="UniProtKB-SubCell"/>
</dbReference>
<dbReference type="GO" id="GO:0000155">
    <property type="term" value="F:phosphorelay sensor kinase activity"/>
    <property type="evidence" value="ECO:0007669"/>
    <property type="project" value="InterPro"/>
</dbReference>
<keyword evidence="13" id="KW-0175">Coiled coil</keyword>
<feature type="domain" description="HAMP" evidence="17">
    <location>
        <begin position="212"/>
        <end position="264"/>
    </location>
</feature>
<dbReference type="InterPro" id="IPR003018">
    <property type="entry name" value="GAF"/>
</dbReference>
<feature type="domain" description="Histidine kinase" evidence="15">
    <location>
        <begin position="1158"/>
        <end position="1378"/>
    </location>
</feature>
<keyword evidence="6" id="KW-0808">Transferase</keyword>
<dbReference type="InterPro" id="IPR003660">
    <property type="entry name" value="HAMP_dom"/>
</dbReference>
<evidence type="ECO:0000259" key="15">
    <source>
        <dbReference type="PROSITE" id="PS50109"/>
    </source>
</evidence>
<evidence type="ECO:0000256" key="9">
    <source>
        <dbReference type="ARBA" id="ARBA00022989"/>
    </source>
</evidence>
<keyword evidence="9" id="KW-1133">Transmembrane helix</keyword>
<comment type="catalytic activity">
    <reaction evidence="1">
        <text>ATP + protein L-histidine = ADP + protein N-phospho-L-histidine.</text>
        <dbReference type="EC" id="2.7.13.3"/>
    </reaction>
</comment>
<gene>
    <name evidence="18" type="ORF">DSM112329_01351</name>
</gene>
<dbReference type="PRINTS" id="PR00344">
    <property type="entry name" value="BCTRLSENSOR"/>
</dbReference>
<feature type="region of interest" description="Disordered" evidence="14">
    <location>
        <begin position="1382"/>
        <end position="1417"/>
    </location>
</feature>
<dbReference type="Gene3D" id="3.30.565.10">
    <property type="entry name" value="Histidine kinase-like ATPase, C-terminal domain"/>
    <property type="match status" value="1"/>
</dbReference>
<feature type="domain" description="HAMP" evidence="17">
    <location>
        <begin position="304"/>
        <end position="356"/>
    </location>
</feature>
<proteinExistence type="inferred from homology"/>
<name>A0AAU7ASC5_9ACTN</name>
<dbReference type="SMART" id="SM00304">
    <property type="entry name" value="HAMP"/>
    <property type="match status" value="10"/>
</dbReference>
<comment type="similarity">
    <text evidence="3">In the N-terminal section; belongs to the phytochrome family.</text>
</comment>
<dbReference type="Gene3D" id="1.10.8.500">
    <property type="entry name" value="HAMP domain in histidine kinase"/>
    <property type="match status" value="1"/>
</dbReference>
<dbReference type="Gene3D" id="3.30.450.40">
    <property type="match status" value="1"/>
</dbReference>
<evidence type="ECO:0000256" key="13">
    <source>
        <dbReference type="SAM" id="Coils"/>
    </source>
</evidence>
<dbReference type="EMBL" id="CP114014">
    <property type="protein sequence ID" value="XAY04517.1"/>
    <property type="molecule type" value="Genomic_DNA"/>
</dbReference>
<feature type="compositionally biased region" description="Low complexity" evidence="14">
    <location>
        <begin position="1"/>
        <end position="21"/>
    </location>
</feature>
<evidence type="ECO:0000256" key="2">
    <source>
        <dbReference type="ARBA" id="ARBA00004236"/>
    </source>
</evidence>
<dbReference type="PANTHER" id="PTHR45339">
    <property type="entry name" value="HYBRID SIGNAL TRANSDUCTION HISTIDINE KINASE J"/>
    <property type="match status" value="1"/>
</dbReference>
<keyword evidence="7" id="KW-0812">Transmembrane</keyword>
<dbReference type="FunFam" id="3.30.565.10:FF:000010">
    <property type="entry name" value="Sensor histidine kinase RcsC"/>
    <property type="match status" value="1"/>
</dbReference>
<reference evidence="18" key="1">
    <citation type="submission" date="2022-12" db="EMBL/GenBank/DDBJ databases">
        <title>Paraconexibacter alkalitolerans sp. nov. and Baekduia alba sp. nov., isolated from soil and emended description of the genera Paraconexibacter (Chun et al., 2020) and Baekduia (An et al., 2020).</title>
        <authorList>
            <person name="Vieira S."/>
            <person name="Huber K.J."/>
            <person name="Geppert A."/>
            <person name="Wolf J."/>
            <person name="Neumann-Schaal M."/>
            <person name="Muesken M."/>
            <person name="Overmann J."/>
        </authorList>
    </citation>
    <scope>NUCLEOTIDE SEQUENCE</scope>
    <source>
        <strain evidence="18">AEG42_29</strain>
    </source>
</reference>
<dbReference type="EC" id="2.7.13.3" evidence="4"/>
<dbReference type="InterPro" id="IPR004358">
    <property type="entry name" value="Sig_transdc_His_kin-like_C"/>
</dbReference>
<feature type="domain" description="HAMP" evidence="17">
    <location>
        <begin position="672"/>
        <end position="724"/>
    </location>
</feature>
<dbReference type="InterPro" id="IPR001789">
    <property type="entry name" value="Sig_transdc_resp-reg_receiver"/>
</dbReference>
<dbReference type="CDD" id="cd17546">
    <property type="entry name" value="REC_hyHK_CKI1_RcsC-like"/>
    <property type="match status" value="1"/>
</dbReference>
<evidence type="ECO:0000256" key="11">
    <source>
        <dbReference type="ARBA" id="ARBA00074306"/>
    </source>
</evidence>
<feature type="compositionally biased region" description="Low complexity" evidence="14">
    <location>
        <begin position="1392"/>
        <end position="1410"/>
    </location>
</feature>
<protein>
    <recommendedName>
        <fullName evidence="11">Circadian input-output histidine kinase CikA</fullName>
        <ecNumber evidence="4">2.7.13.3</ecNumber>
    </recommendedName>
</protein>
<feature type="domain" description="Response regulatory" evidence="16">
    <location>
        <begin position="1704"/>
        <end position="1820"/>
    </location>
</feature>
<dbReference type="Pfam" id="PF18947">
    <property type="entry name" value="HAMP_2"/>
    <property type="match status" value="2"/>
</dbReference>
<evidence type="ECO:0000256" key="14">
    <source>
        <dbReference type="SAM" id="MobiDB-lite"/>
    </source>
</evidence>
<feature type="domain" description="HAMP" evidence="17">
    <location>
        <begin position="764"/>
        <end position="816"/>
    </location>
</feature>
<feature type="modified residue" description="4-aspartylphosphate" evidence="12">
    <location>
        <position position="1753"/>
    </location>
</feature>
<dbReference type="CDD" id="cd16922">
    <property type="entry name" value="HATPase_EvgS-ArcB-TorS-like"/>
    <property type="match status" value="1"/>
</dbReference>
<feature type="domain" description="HAMP" evidence="17">
    <location>
        <begin position="580"/>
        <end position="632"/>
    </location>
</feature>
<accession>A0AAU7ASC5</accession>
<dbReference type="RefSeq" id="WP_354701044.1">
    <property type="nucleotide sequence ID" value="NZ_CP114014.1"/>
</dbReference>
<dbReference type="CDD" id="cd00082">
    <property type="entry name" value="HisKA"/>
    <property type="match status" value="1"/>
</dbReference>
<dbReference type="KEGG" id="parq:DSM112329_01351"/>
<dbReference type="Pfam" id="PF00072">
    <property type="entry name" value="Response_reg"/>
    <property type="match status" value="1"/>
</dbReference>
<dbReference type="Gene3D" id="1.10.287.130">
    <property type="match status" value="1"/>
</dbReference>
<evidence type="ECO:0000256" key="12">
    <source>
        <dbReference type="PROSITE-ProRule" id="PRU00169"/>
    </source>
</evidence>
<feature type="domain" description="HAMP" evidence="17">
    <location>
        <begin position="29"/>
        <end position="75"/>
    </location>
</feature>
<dbReference type="SMART" id="SM00065">
    <property type="entry name" value="GAF"/>
    <property type="match status" value="1"/>
</dbReference>
<evidence type="ECO:0000256" key="10">
    <source>
        <dbReference type="ARBA" id="ARBA00023012"/>
    </source>
</evidence>
<evidence type="ECO:0000256" key="3">
    <source>
        <dbReference type="ARBA" id="ARBA00006402"/>
    </source>
</evidence>
<dbReference type="Gene3D" id="1.20.120.1530">
    <property type="match status" value="6"/>
</dbReference>
<evidence type="ECO:0000313" key="18">
    <source>
        <dbReference type="EMBL" id="XAY04517.1"/>
    </source>
</evidence>
<dbReference type="Pfam" id="PF02518">
    <property type="entry name" value="HATPase_c"/>
    <property type="match status" value="1"/>
</dbReference>
<dbReference type="FunFam" id="1.20.120.1530:FF:000002">
    <property type="entry name" value="Two-component osmosensing histidine kinase"/>
    <property type="match status" value="5"/>
</dbReference>
<dbReference type="SMART" id="SM00387">
    <property type="entry name" value="HATPase_c"/>
    <property type="match status" value="1"/>
</dbReference>
<dbReference type="SUPFAM" id="SSF52172">
    <property type="entry name" value="CheY-like"/>
    <property type="match status" value="1"/>
</dbReference>
<dbReference type="Gene3D" id="3.40.50.2300">
    <property type="match status" value="1"/>
</dbReference>
<dbReference type="SMART" id="SM00448">
    <property type="entry name" value="REC"/>
    <property type="match status" value="1"/>
</dbReference>
<dbReference type="InterPro" id="IPR029016">
    <property type="entry name" value="GAF-like_dom_sf"/>
</dbReference>
<feature type="coiled-coil region" evidence="13">
    <location>
        <begin position="882"/>
        <end position="909"/>
    </location>
</feature>